<dbReference type="InterPro" id="IPR052724">
    <property type="entry name" value="GT117_domain-containing"/>
</dbReference>
<protein>
    <submittedName>
        <fullName evidence="2">DUF2723 domain-containing protein</fullName>
    </submittedName>
</protein>
<gene>
    <name evidence="2" type="ORF">H9L05_03630</name>
</gene>
<dbReference type="InterPro" id="IPR021280">
    <property type="entry name" value="TMEM260-like"/>
</dbReference>
<evidence type="ECO:0000313" key="3">
    <source>
        <dbReference type="Proteomes" id="UP000516093"/>
    </source>
</evidence>
<keyword evidence="1" id="KW-0812">Transmembrane</keyword>
<keyword evidence="1" id="KW-1133">Transmembrane helix</keyword>
<dbReference type="AlphaFoldDB" id="A0A7H0GX12"/>
<evidence type="ECO:0000256" key="1">
    <source>
        <dbReference type="SAM" id="Phobius"/>
    </source>
</evidence>
<evidence type="ECO:0000313" key="2">
    <source>
        <dbReference type="EMBL" id="QNP52828.1"/>
    </source>
</evidence>
<accession>A0A7H0GX12</accession>
<dbReference type="PANTHER" id="PTHR16214:SF3">
    <property type="entry name" value="TRANSMEMBRANE PROTEIN 260"/>
    <property type="match status" value="1"/>
</dbReference>
<sequence length="110" mass="12285">MGALAFTFSDSFWYNATEAEVYAMSTLCTAFVVWAMLKWEARAHEPYSDRWLILIAYAVGLSIGVHLLNLLALPALGFIYYFRRSARPTWQGGLLTLVVSGAILGAFWSV</sequence>
<dbReference type="PANTHER" id="PTHR16214">
    <property type="entry name" value="TRANSMEMBRANE PROTEIN 260"/>
    <property type="match status" value="1"/>
</dbReference>
<keyword evidence="3" id="KW-1185">Reference proteome</keyword>
<feature type="transmembrane region" description="Helical" evidence="1">
    <location>
        <begin position="21"/>
        <end position="39"/>
    </location>
</feature>
<reference evidence="2 3" key="1">
    <citation type="submission" date="2020-08" db="EMBL/GenBank/DDBJ databases">
        <title>Genome sequence of Hymenobacter qilianensis JCM 19763T.</title>
        <authorList>
            <person name="Hyun D.-W."/>
            <person name="Bae J.-W."/>
        </authorList>
    </citation>
    <scope>NUCLEOTIDE SEQUENCE [LARGE SCALE GENOMIC DNA]</scope>
    <source>
        <strain evidence="2 3">JCM 19763</strain>
    </source>
</reference>
<name>A0A7H0GX12_9BACT</name>
<dbReference type="Proteomes" id="UP000516093">
    <property type="component" value="Chromosome"/>
</dbReference>
<dbReference type="EMBL" id="CP060784">
    <property type="protein sequence ID" value="QNP52828.1"/>
    <property type="molecule type" value="Genomic_DNA"/>
</dbReference>
<feature type="transmembrane region" description="Helical" evidence="1">
    <location>
        <begin position="88"/>
        <end position="108"/>
    </location>
</feature>
<feature type="transmembrane region" description="Helical" evidence="1">
    <location>
        <begin position="51"/>
        <end position="82"/>
    </location>
</feature>
<dbReference type="KEGG" id="hqi:H9L05_03630"/>
<proteinExistence type="predicted"/>
<keyword evidence="1" id="KW-0472">Membrane</keyword>
<organism evidence="2 3">
    <name type="scientific">Hymenobacter qilianensis</name>
    <dbReference type="NCBI Taxonomy" id="1385715"/>
    <lineage>
        <taxon>Bacteria</taxon>
        <taxon>Pseudomonadati</taxon>
        <taxon>Bacteroidota</taxon>
        <taxon>Cytophagia</taxon>
        <taxon>Cytophagales</taxon>
        <taxon>Hymenobacteraceae</taxon>
        <taxon>Hymenobacter</taxon>
    </lineage>
</organism>
<dbReference type="Pfam" id="PF11028">
    <property type="entry name" value="TMEM260-like"/>
    <property type="match status" value="1"/>
</dbReference>